<dbReference type="GeneTree" id="ENSGT00940000162312"/>
<dbReference type="InterPro" id="IPR003877">
    <property type="entry name" value="SPRY_dom"/>
</dbReference>
<dbReference type="InterPro" id="IPR003879">
    <property type="entry name" value="Butyrophylin_SPRY"/>
</dbReference>
<dbReference type="InterPro" id="IPR013320">
    <property type="entry name" value="ConA-like_dom_sf"/>
</dbReference>
<dbReference type="Gene3D" id="3.80.10.10">
    <property type="entry name" value="Ribonuclease Inhibitor"/>
    <property type="match status" value="1"/>
</dbReference>
<feature type="domain" description="B30.2/SPRY" evidence="4">
    <location>
        <begin position="117"/>
        <end position="308"/>
    </location>
</feature>
<dbReference type="InterPro" id="IPR006574">
    <property type="entry name" value="PRY"/>
</dbReference>
<dbReference type="GO" id="GO:0005737">
    <property type="term" value="C:cytoplasm"/>
    <property type="evidence" value="ECO:0007669"/>
    <property type="project" value="UniProtKB-ARBA"/>
</dbReference>
<dbReference type="InterPro" id="IPR001870">
    <property type="entry name" value="B30.2/SPRY"/>
</dbReference>
<reference evidence="5" key="2">
    <citation type="submission" date="2025-09" db="UniProtKB">
        <authorList>
            <consortium name="Ensembl"/>
        </authorList>
    </citation>
    <scope>IDENTIFICATION</scope>
</reference>
<dbReference type="Pfam" id="PF13765">
    <property type="entry name" value="PRY"/>
    <property type="match status" value="1"/>
</dbReference>
<dbReference type="InterPro" id="IPR032675">
    <property type="entry name" value="LRR_dom_sf"/>
</dbReference>
<dbReference type="SMART" id="SM00368">
    <property type="entry name" value="LRR_RI"/>
    <property type="match status" value="3"/>
</dbReference>
<evidence type="ECO:0000259" key="4">
    <source>
        <dbReference type="PROSITE" id="PS50188"/>
    </source>
</evidence>
<evidence type="ECO:0000256" key="3">
    <source>
        <dbReference type="ARBA" id="ARBA00022833"/>
    </source>
</evidence>
<dbReference type="PANTHER" id="PTHR25465">
    <property type="entry name" value="B-BOX DOMAIN CONTAINING"/>
    <property type="match status" value="1"/>
</dbReference>
<keyword evidence="2" id="KW-0863">Zinc-finger</keyword>
<dbReference type="GO" id="GO:0008270">
    <property type="term" value="F:zinc ion binding"/>
    <property type="evidence" value="ECO:0007669"/>
    <property type="project" value="UniProtKB-KW"/>
</dbReference>
<keyword evidence="6" id="KW-1185">Reference proteome</keyword>
<keyword evidence="1" id="KW-0479">Metal-binding</keyword>
<dbReference type="Pfam" id="PF00622">
    <property type="entry name" value="SPRY"/>
    <property type="match status" value="1"/>
</dbReference>
<dbReference type="PRINTS" id="PR01407">
    <property type="entry name" value="BUTYPHLNCDUF"/>
</dbReference>
<evidence type="ECO:0000256" key="1">
    <source>
        <dbReference type="ARBA" id="ARBA00022723"/>
    </source>
</evidence>
<dbReference type="SUPFAM" id="SSF49899">
    <property type="entry name" value="Concanavalin A-like lectins/glucanases"/>
    <property type="match status" value="1"/>
</dbReference>
<accession>A0A3Q1FQE8</accession>
<evidence type="ECO:0000313" key="5">
    <source>
        <dbReference type="Ensembl" id="ENSAPOP00000017877.1"/>
    </source>
</evidence>
<dbReference type="Proteomes" id="UP000257200">
    <property type="component" value="Unplaced"/>
</dbReference>
<reference evidence="5" key="1">
    <citation type="submission" date="2025-08" db="UniProtKB">
        <authorList>
            <consortium name="Ensembl"/>
        </authorList>
    </citation>
    <scope>IDENTIFICATION</scope>
</reference>
<dbReference type="PROSITE" id="PS50188">
    <property type="entry name" value="B302_SPRY"/>
    <property type="match status" value="1"/>
</dbReference>
<dbReference type="InParanoid" id="A0A3Q1FQE8"/>
<protein>
    <submittedName>
        <fullName evidence="5">NACHT, LRR and PYD domains-containing protein 12-like</fullName>
    </submittedName>
</protein>
<dbReference type="AlphaFoldDB" id="A0A3Q1FQE8"/>
<dbReference type="SMART" id="SM00589">
    <property type="entry name" value="PRY"/>
    <property type="match status" value="1"/>
</dbReference>
<evidence type="ECO:0000256" key="2">
    <source>
        <dbReference type="ARBA" id="ARBA00022771"/>
    </source>
</evidence>
<dbReference type="PANTHER" id="PTHR25465:SF5">
    <property type="entry name" value="E3 UBIQUITIN_ISG15 LIGASE TRIM25-RELATED"/>
    <property type="match status" value="1"/>
</dbReference>
<keyword evidence="3" id="KW-0862">Zinc</keyword>
<dbReference type="InterPro" id="IPR001611">
    <property type="entry name" value="Leu-rich_rpt"/>
</dbReference>
<dbReference type="SUPFAM" id="SSF52047">
    <property type="entry name" value="RNI-like"/>
    <property type="match status" value="1"/>
</dbReference>
<dbReference type="SMART" id="SM00449">
    <property type="entry name" value="SPRY"/>
    <property type="match status" value="1"/>
</dbReference>
<evidence type="ECO:0000313" key="6">
    <source>
        <dbReference type="Proteomes" id="UP000257200"/>
    </source>
</evidence>
<organism evidence="5 6">
    <name type="scientific">Acanthochromis polyacanthus</name>
    <name type="common">spiny chromis</name>
    <dbReference type="NCBI Taxonomy" id="80966"/>
    <lineage>
        <taxon>Eukaryota</taxon>
        <taxon>Metazoa</taxon>
        <taxon>Chordata</taxon>
        <taxon>Craniata</taxon>
        <taxon>Vertebrata</taxon>
        <taxon>Euteleostomi</taxon>
        <taxon>Actinopterygii</taxon>
        <taxon>Neopterygii</taxon>
        <taxon>Teleostei</taxon>
        <taxon>Neoteleostei</taxon>
        <taxon>Acanthomorphata</taxon>
        <taxon>Ovalentaria</taxon>
        <taxon>Pomacentridae</taxon>
        <taxon>Acanthochromis</taxon>
    </lineage>
</organism>
<dbReference type="STRING" id="80966.ENSAPOP00000017877"/>
<dbReference type="Pfam" id="PF13516">
    <property type="entry name" value="LRR_6"/>
    <property type="match status" value="2"/>
</dbReference>
<dbReference type="CDD" id="cd16040">
    <property type="entry name" value="SPRY_PRY_SNTX"/>
    <property type="match status" value="1"/>
</dbReference>
<dbReference type="Ensembl" id="ENSAPOT00000034214.1">
    <property type="protein sequence ID" value="ENSAPOP00000017877.1"/>
    <property type="gene ID" value="ENSAPOG00000021154.1"/>
</dbReference>
<name>A0A3Q1FQE8_9TELE</name>
<dbReference type="InterPro" id="IPR043136">
    <property type="entry name" value="B30.2/SPRY_sf"/>
</dbReference>
<dbReference type="Gene3D" id="2.60.120.920">
    <property type="match status" value="1"/>
</dbReference>
<dbReference type="InterPro" id="IPR051051">
    <property type="entry name" value="E3_ubiq-ligase_TRIM/RNF"/>
</dbReference>
<proteinExistence type="predicted"/>
<sequence>LLSDGLKSPNFFPNYLQRSCKDLNSVLSSESSSLKLLDLRNNDLKDSGVNPNCELETLSLSGCLVSEEGCSSLVSALLLNPNHLRELDLSYNHPGDSGEQLLSILQQDPDCRLETLRLDHGGAHRLKSALNKYSCKLTVDMNTVHRNLRLSDNNRKVTNVKEDQLYPDHPDRFEFWFQLLCSTGLTGRCYWEVQWSGVVHISVSYRGIRRKGHREGSLFGRNNQSWCLICSDVDGYSVWHNNIKTSIRSSSASRRIGVYVDVPAGVLSFYRVSFGSPIHLHTFSTTFTEPLYPGFGLSFGSSVSLGDL</sequence>